<evidence type="ECO:0000259" key="1">
    <source>
        <dbReference type="Pfam" id="PF20283"/>
    </source>
</evidence>
<sequence length="394" mass="44644">MATASHGVAGQALGYVHQCLWALVELAVRAAEDPAFELRLEGLDDIQFDLEGSPVDLLQLKHHVGTPAVLSINSVDLWRSLNVWMDVPSDLNVVLRLVTTAQVGDNSDLAGLRPGTGRDVDNTIAALLAAAKASDNKTTASWRQRFIDLDESERENLVDRIVIEDASPRAPQLNDALTKAFRYSAPRNTEVFIELLKGWWTGVAIDLLAGSLEAVTGHDLLNAVADCVDQLKSDTLPVDPAILLIGRPDTEGYETRCFVRQLLWIALDETRLWKAIRDYHRSYTQRSFWLRYQLVSELEIDRFAFRLHDEWEQVFDRRKAAMIREGRLDKDVVGQEILDDLARESRARLRERFEESWFNRGMFHALADGELSVQIGWHPEFQQKLEEMLVDATS</sequence>
<keyword evidence="3" id="KW-1185">Reference proteome</keyword>
<evidence type="ECO:0000313" key="3">
    <source>
        <dbReference type="Proteomes" id="UP000467193"/>
    </source>
</evidence>
<dbReference type="Pfam" id="PF20283">
    <property type="entry name" value="CTD7"/>
    <property type="match status" value="1"/>
</dbReference>
<dbReference type="RefSeq" id="WP_163797603.1">
    <property type="nucleotide sequence ID" value="NZ_AP022588.1"/>
</dbReference>
<accession>A0A7I7QR22</accession>
<dbReference type="InterPro" id="IPR046913">
    <property type="entry name" value="ABC-3C_CTD7"/>
</dbReference>
<dbReference type="AlphaFoldDB" id="A0A7I7QR22"/>
<evidence type="ECO:0000313" key="2">
    <source>
        <dbReference type="EMBL" id="BBY28735.1"/>
    </source>
</evidence>
<protein>
    <recommendedName>
        <fullName evidence="1">ABC-three component systems C-terminal domain-containing protein</fullName>
    </recommendedName>
</protein>
<dbReference type="Proteomes" id="UP000467193">
    <property type="component" value="Chromosome"/>
</dbReference>
<organism evidence="2 3">
    <name type="scientific">Mycolicibacterium sediminis</name>
    <dbReference type="NCBI Taxonomy" id="1286180"/>
    <lineage>
        <taxon>Bacteria</taxon>
        <taxon>Bacillati</taxon>
        <taxon>Actinomycetota</taxon>
        <taxon>Actinomycetes</taxon>
        <taxon>Mycobacteriales</taxon>
        <taxon>Mycobacteriaceae</taxon>
        <taxon>Mycolicibacterium</taxon>
    </lineage>
</organism>
<proteinExistence type="predicted"/>
<reference evidence="2 3" key="1">
    <citation type="journal article" date="2019" name="Emerg. Microbes Infect.">
        <title>Comprehensive subspecies identification of 175 nontuberculous mycobacteria species based on 7547 genomic profiles.</title>
        <authorList>
            <person name="Matsumoto Y."/>
            <person name="Kinjo T."/>
            <person name="Motooka D."/>
            <person name="Nabeya D."/>
            <person name="Jung N."/>
            <person name="Uechi K."/>
            <person name="Horii T."/>
            <person name="Iida T."/>
            <person name="Fujita J."/>
            <person name="Nakamura S."/>
        </authorList>
    </citation>
    <scope>NUCLEOTIDE SEQUENCE [LARGE SCALE GENOMIC DNA]</scope>
    <source>
        <strain evidence="2 3">JCM 17899</strain>
    </source>
</reference>
<dbReference type="KEGG" id="msei:MSEDJ_28310"/>
<dbReference type="EMBL" id="AP022588">
    <property type="protein sequence ID" value="BBY28735.1"/>
    <property type="molecule type" value="Genomic_DNA"/>
</dbReference>
<gene>
    <name evidence="2" type="ORF">MSEDJ_28310</name>
</gene>
<feature type="domain" description="ABC-three component systems C-terminal" evidence="1">
    <location>
        <begin position="258"/>
        <end position="384"/>
    </location>
</feature>
<name>A0A7I7QR22_9MYCO</name>